<sequence>LLLELFGKNGEHARSAVGVATLPAGVAVEIEMIVEIHTS</sequence>
<evidence type="ECO:0000313" key="1">
    <source>
        <dbReference type="EMBL" id="SVE09332.1"/>
    </source>
</evidence>
<dbReference type="InterPro" id="IPR035959">
    <property type="entry name" value="RutC-like_sf"/>
</dbReference>
<dbReference type="Gene3D" id="3.30.1330.40">
    <property type="entry name" value="RutC-like"/>
    <property type="match status" value="1"/>
</dbReference>
<dbReference type="InterPro" id="IPR006175">
    <property type="entry name" value="YjgF/YER057c/UK114"/>
</dbReference>
<dbReference type="SUPFAM" id="SSF55298">
    <property type="entry name" value="YjgF-like"/>
    <property type="match status" value="1"/>
</dbReference>
<gene>
    <name evidence="1" type="ORF">METZ01_LOCUS462186</name>
</gene>
<accession>A0A383ANM7</accession>
<dbReference type="Pfam" id="PF01042">
    <property type="entry name" value="Ribonuc_L-PSP"/>
    <property type="match status" value="1"/>
</dbReference>
<protein>
    <submittedName>
        <fullName evidence="1">Uncharacterized protein</fullName>
    </submittedName>
</protein>
<dbReference type="EMBL" id="UINC01193625">
    <property type="protein sequence ID" value="SVE09332.1"/>
    <property type="molecule type" value="Genomic_DNA"/>
</dbReference>
<reference evidence="1" key="1">
    <citation type="submission" date="2018-05" db="EMBL/GenBank/DDBJ databases">
        <authorList>
            <person name="Lanie J.A."/>
            <person name="Ng W.-L."/>
            <person name="Kazmierczak K.M."/>
            <person name="Andrzejewski T.M."/>
            <person name="Davidsen T.M."/>
            <person name="Wayne K.J."/>
            <person name="Tettelin H."/>
            <person name="Glass J.I."/>
            <person name="Rusch D."/>
            <person name="Podicherti R."/>
            <person name="Tsui H.-C.T."/>
            <person name="Winkler M.E."/>
        </authorList>
    </citation>
    <scope>NUCLEOTIDE SEQUENCE</scope>
</reference>
<name>A0A383ANM7_9ZZZZ</name>
<dbReference type="AlphaFoldDB" id="A0A383ANM7"/>
<feature type="non-terminal residue" evidence="1">
    <location>
        <position position="1"/>
    </location>
</feature>
<proteinExistence type="predicted"/>
<organism evidence="1">
    <name type="scientific">marine metagenome</name>
    <dbReference type="NCBI Taxonomy" id="408172"/>
    <lineage>
        <taxon>unclassified sequences</taxon>
        <taxon>metagenomes</taxon>
        <taxon>ecological metagenomes</taxon>
    </lineage>
</organism>